<proteinExistence type="predicted"/>
<organism evidence="2 3">
    <name type="scientific">Ruminiclostridium papyrosolvens DSM 2782</name>
    <dbReference type="NCBI Taxonomy" id="588581"/>
    <lineage>
        <taxon>Bacteria</taxon>
        <taxon>Bacillati</taxon>
        <taxon>Bacillota</taxon>
        <taxon>Clostridia</taxon>
        <taxon>Eubacteriales</taxon>
        <taxon>Oscillospiraceae</taxon>
        <taxon>Ruminiclostridium</taxon>
    </lineage>
</organism>
<reference evidence="2" key="2">
    <citation type="submission" date="2011-01" db="EMBL/GenBank/DDBJ databases">
        <title>The Non-contiguous Finished genome of Clostridium papyrosolvens.</title>
        <authorList>
            <person name="Lucas S."/>
            <person name="Copeland A."/>
            <person name="Lapidus A."/>
            <person name="Cheng J.-F."/>
            <person name="Goodwin L."/>
            <person name="Pitluck S."/>
            <person name="Misra M."/>
            <person name="Chertkov O."/>
            <person name="Detter J.C."/>
            <person name="Han C."/>
            <person name="Tapia R."/>
            <person name="Land M."/>
            <person name="Hauser L."/>
            <person name="Kyrpides N."/>
            <person name="Ivanova N."/>
            <person name="Pagani I."/>
            <person name="Mouttaki H."/>
            <person name="He Z."/>
            <person name="Zhou J."/>
            <person name="Hemme C.L."/>
            <person name="Woyke T."/>
        </authorList>
    </citation>
    <scope>NUCLEOTIDE SEQUENCE [LARGE SCALE GENOMIC DNA]</scope>
    <source>
        <strain evidence="2">DSM 2782</strain>
    </source>
</reference>
<evidence type="ECO:0000313" key="3">
    <source>
        <dbReference type="Proteomes" id="UP000003860"/>
    </source>
</evidence>
<dbReference type="PANTHER" id="PTHR43741">
    <property type="entry name" value="FMN-DEPENDENT NADH-AZOREDUCTASE 1"/>
    <property type="match status" value="1"/>
</dbReference>
<dbReference type="PANTHER" id="PTHR43741:SF4">
    <property type="entry name" value="FMN-DEPENDENT NADH:QUINONE OXIDOREDUCTASE"/>
    <property type="match status" value="1"/>
</dbReference>
<dbReference type="eggNOG" id="COG0655">
    <property type="taxonomic scope" value="Bacteria"/>
</dbReference>
<dbReference type="AlphaFoldDB" id="F1TI26"/>
<evidence type="ECO:0000313" key="2">
    <source>
        <dbReference type="EMBL" id="EGD45961.1"/>
    </source>
</evidence>
<dbReference type="OrthoDB" id="3789967at2"/>
<keyword evidence="3" id="KW-1185">Reference proteome</keyword>
<comment type="caution">
    <text evidence="2">The sequence shown here is derived from an EMBL/GenBank/DDBJ whole genome shotgun (WGS) entry which is preliminary data.</text>
</comment>
<dbReference type="RefSeq" id="WP_004622231.1">
    <property type="nucleotide sequence ID" value="NZ_ACXX02000018.1"/>
</dbReference>
<reference evidence="2" key="1">
    <citation type="submission" date="2009-07" db="EMBL/GenBank/DDBJ databases">
        <authorList>
            <consortium name="US DOE Joint Genome Institute (JGI-PGF)"/>
            <person name="Lucas S."/>
            <person name="Copeland A."/>
            <person name="Lapidus A."/>
            <person name="Glavina del Rio T."/>
            <person name="Tice H."/>
            <person name="Bruce D."/>
            <person name="Goodwin L."/>
            <person name="Pitluck S."/>
            <person name="Larimer F."/>
            <person name="Land M.L."/>
            <person name="Mouttaki H."/>
            <person name="He Z."/>
            <person name="Zhou J."/>
            <person name="Hemme C.L."/>
        </authorList>
    </citation>
    <scope>NUCLEOTIDE SEQUENCE</scope>
    <source>
        <strain evidence="2">DSM 2782</strain>
    </source>
</reference>
<dbReference type="InterPro" id="IPR050104">
    <property type="entry name" value="FMN-dep_NADH:Q_OxRdtase_AzoR1"/>
</dbReference>
<dbReference type="Proteomes" id="UP000003860">
    <property type="component" value="Unassembled WGS sequence"/>
</dbReference>
<dbReference type="InterPro" id="IPR029039">
    <property type="entry name" value="Flavoprotein-like_sf"/>
</dbReference>
<dbReference type="Pfam" id="PF03358">
    <property type="entry name" value="FMN_red"/>
    <property type="match status" value="1"/>
</dbReference>
<sequence length="243" mass="28609">MKIAVFHGSPRKGNTYKATKIFLDELTKYRDVQYTEFFLPEAMPEFCTGCQLCLGNPYEKCPHSKYVTPILNTIINSDALIFTTPHFGACSMTSCMKNLLDHLDFLTMNVAPRAELFKMKAFIITTGAGSVAAIKPIKKYLKNWGINRVYSLGFRMFTDRWNKMSQPKQMKFEKKLRRAANRYYNAPQKYPYISTIFMYYISKFILRKYVGIGKYPYEYWKEKGFLIRSHFNKYDVFNKHNLH</sequence>
<accession>F1TI26</accession>
<dbReference type="Gene3D" id="3.40.50.360">
    <property type="match status" value="1"/>
</dbReference>
<feature type="domain" description="NADPH-dependent FMN reductase-like" evidence="1">
    <location>
        <begin position="1"/>
        <end position="133"/>
    </location>
</feature>
<dbReference type="EMBL" id="ACXX02000018">
    <property type="protein sequence ID" value="EGD45961.1"/>
    <property type="molecule type" value="Genomic_DNA"/>
</dbReference>
<evidence type="ECO:0000259" key="1">
    <source>
        <dbReference type="Pfam" id="PF03358"/>
    </source>
</evidence>
<dbReference type="STRING" id="588581.Cpap_0565"/>
<protein>
    <submittedName>
        <fullName evidence="2">NADPH-dependent FMN reductase</fullName>
    </submittedName>
</protein>
<dbReference type="GO" id="GO:0016491">
    <property type="term" value="F:oxidoreductase activity"/>
    <property type="evidence" value="ECO:0007669"/>
    <property type="project" value="InterPro"/>
</dbReference>
<name>F1TI26_9FIRM</name>
<gene>
    <name evidence="2" type="ORF">Cpap_0565</name>
</gene>
<dbReference type="SUPFAM" id="SSF52218">
    <property type="entry name" value="Flavoproteins"/>
    <property type="match status" value="1"/>
</dbReference>
<dbReference type="InterPro" id="IPR005025">
    <property type="entry name" value="FMN_Rdtase-like_dom"/>
</dbReference>